<dbReference type="AlphaFoldDB" id="A0AAV7REX5"/>
<name>A0AAV7REX5_PLEWA</name>
<proteinExistence type="predicted"/>
<protein>
    <submittedName>
        <fullName evidence="2">Uncharacterized protein</fullName>
    </submittedName>
</protein>
<dbReference type="Proteomes" id="UP001066276">
    <property type="component" value="Chromosome 5"/>
</dbReference>
<feature type="region of interest" description="Disordered" evidence="1">
    <location>
        <begin position="33"/>
        <end position="58"/>
    </location>
</feature>
<evidence type="ECO:0000256" key="1">
    <source>
        <dbReference type="SAM" id="MobiDB-lite"/>
    </source>
</evidence>
<dbReference type="EMBL" id="JANPWB010000009">
    <property type="protein sequence ID" value="KAJ1150578.1"/>
    <property type="molecule type" value="Genomic_DNA"/>
</dbReference>
<keyword evidence="3" id="KW-1185">Reference proteome</keyword>
<evidence type="ECO:0000313" key="3">
    <source>
        <dbReference type="Proteomes" id="UP001066276"/>
    </source>
</evidence>
<comment type="caution">
    <text evidence="2">The sequence shown here is derived from an EMBL/GenBank/DDBJ whole genome shotgun (WGS) entry which is preliminary data.</text>
</comment>
<evidence type="ECO:0000313" key="2">
    <source>
        <dbReference type="EMBL" id="KAJ1150578.1"/>
    </source>
</evidence>
<accession>A0AAV7REX5</accession>
<organism evidence="2 3">
    <name type="scientific">Pleurodeles waltl</name>
    <name type="common">Iberian ribbed newt</name>
    <dbReference type="NCBI Taxonomy" id="8319"/>
    <lineage>
        <taxon>Eukaryota</taxon>
        <taxon>Metazoa</taxon>
        <taxon>Chordata</taxon>
        <taxon>Craniata</taxon>
        <taxon>Vertebrata</taxon>
        <taxon>Euteleostomi</taxon>
        <taxon>Amphibia</taxon>
        <taxon>Batrachia</taxon>
        <taxon>Caudata</taxon>
        <taxon>Salamandroidea</taxon>
        <taxon>Salamandridae</taxon>
        <taxon>Pleurodelinae</taxon>
        <taxon>Pleurodeles</taxon>
    </lineage>
</organism>
<sequence>MDVRMFPQQRSLTKQRQLRLQLTQKVTHAGVHRREQVCAAAQSRSPAERSAHPSPGPARLRSLYFVSASLSFRLERCPPLGFGSQSGNYRDKFD</sequence>
<reference evidence="2" key="1">
    <citation type="journal article" date="2022" name="bioRxiv">
        <title>Sequencing and chromosome-scale assembly of the giantPleurodeles waltlgenome.</title>
        <authorList>
            <person name="Brown T."/>
            <person name="Elewa A."/>
            <person name="Iarovenko S."/>
            <person name="Subramanian E."/>
            <person name="Araus A.J."/>
            <person name="Petzold A."/>
            <person name="Susuki M."/>
            <person name="Suzuki K.-i.T."/>
            <person name="Hayashi T."/>
            <person name="Toyoda A."/>
            <person name="Oliveira C."/>
            <person name="Osipova E."/>
            <person name="Leigh N.D."/>
            <person name="Simon A."/>
            <person name="Yun M.H."/>
        </authorList>
    </citation>
    <scope>NUCLEOTIDE SEQUENCE</scope>
    <source>
        <strain evidence="2">20211129_DDA</strain>
        <tissue evidence="2">Liver</tissue>
    </source>
</reference>
<gene>
    <name evidence="2" type="ORF">NDU88_003368</name>
</gene>